<evidence type="ECO:0000313" key="3">
    <source>
        <dbReference type="Proteomes" id="UP000039865"/>
    </source>
</evidence>
<proteinExistence type="predicted"/>
<reference evidence="2 3" key="1">
    <citation type="submission" date="2014-06" db="EMBL/GenBank/DDBJ databases">
        <authorList>
            <person name="Swart Estienne"/>
        </authorList>
    </citation>
    <scope>NUCLEOTIDE SEQUENCE [LARGE SCALE GENOMIC DNA]</scope>
    <source>
        <strain evidence="2 3">130c</strain>
    </source>
</reference>
<sequence>MESYNNNQDLFICELLKKLQSIYPSSYMEKLPIQNQYEAFDELNSDNYICILSYVAQKIEQIMALEFSNNSVNADQYQDLIILITFIKNQIQFQIATCQKSLKNANRRNQGLSQQFQFEFMEFFVRFILNSKSQQLNSLIISQLTSIMESLIDFNPKLADQYLMKLSWYQQVWKVQLLTNSIQIITRLKYYLKLCLHPLIAIYLILIRVALNYFNLLRLAQDRYSN</sequence>
<name>A0A078B8C3_STYLE</name>
<organism evidence="2 3">
    <name type="scientific">Stylonychia lemnae</name>
    <name type="common">Ciliate</name>
    <dbReference type="NCBI Taxonomy" id="5949"/>
    <lineage>
        <taxon>Eukaryota</taxon>
        <taxon>Sar</taxon>
        <taxon>Alveolata</taxon>
        <taxon>Ciliophora</taxon>
        <taxon>Intramacronucleata</taxon>
        <taxon>Spirotrichea</taxon>
        <taxon>Stichotrichia</taxon>
        <taxon>Sporadotrichida</taxon>
        <taxon>Oxytrichidae</taxon>
        <taxon>Stylonychinae</taxon>
        <taxon>Stylonychia</taxon>
    </lineage>
</organism>
<dbReference type="InParanoid" id="A0A078B8C3"/>
<dbReference type="EMBL" id="CCKQ01018471">
    <property type="protein sequence ID" value="CDW90441.1"/>
    <property type="molecule type" value="Genomic_DNA"/>
</dbReference>
<gene>
    <name evidence="2" type="primary">Contig12846.g13706</name>
    <name evidence="2" type="ORF">STYLEM_19584</name>
</gene>
<accession>A0A078B8C3</accession>
<keyword evidence="1" id="KW-1133">Transmembrane helix</keyword>
<evidence type="ECO:0000256" key="1">
    <source>
        <dbReference type="SAM" id="Phobius"/>
    </source>
</evidence>
<dbReference type="Proteomes" id="UP000039865">
    <property type="component" value="Unassembled WGS sequence"/>
</dbReference>
<keyword evidence="1" id="KW-0812">Transmembrane</keyword>
<protein>
    <submittedName>
        <fullName evidence="2">Uncharacterized protein</fullName>
    </submittedName>
</protein>
<keyword evidence="1" id="KW-0472">Membrane</keyword>
<feature type="transmembrane region" description="Helical" evidence="1">
    <location>
        <begin position="190"/>
        <end position="211"/>
    </location>
</feature>
<dbReference type="AlphaFoldDB" id="A0A078B8C3"/>
<keyword evidence="3" id="KW-1185">Reference proteome</keyword>
<evidence type="ECO:0000313" key="2">
    <source>
        <dbReference type="EMBL" id="CDW90441.1"/>
    </source>
</evidence>